<name>A0A8D9C8Y3_9VIRU</name>
<proteinExistence type="predicted"/>
<dbReference type="EMBL" id="OU342829">
    <property type="protein sequence ID" value="CAG7580519.1"/>
    <property type="molecule type" value="Genomic_DNA"/>
</dbReference>
<gene>
    <name evidence="1" type="ORF">SLAVMIC_00456</name>
</gene>
<protein>
    <submittedName>
        <fullName evidence="1">Capsid decoration protein</fullName>
    </submittedName>
</protein>
<accession>A0A8D9C8Y3</accession>
<reference evidence="1" key="1">
    <citation type="submission" date="2021-06" db="EMBL/GenBank/DDBJ databases">
        <authorList>
            <person name="Gannon L."/>
            <person name="Redgwell R T."/>
            <person name="Michniewski S."/>
            <person name="Harrison D C."/>
            <person name="Millard A."/>
        </authorList>
    </citation>
    <scope>NUCLEOTIDE SEQUENCE</scope>
</reference>
<organism evidence="1">
    <name type="scientific">uncultured marine phage</name>
    <dbReference type="NCBI Taxonomy" id="707152"/>
    <lineage>
        <taxon>Viruses</taxon>
        <taxon>environmental samples</taxon>
    </lineage>
</organism>
<sequence>MSQIHGKQILDESTGLVKWDLSGSQGTFTMGTGSMIGVNDVPTNDTDLTNKQYVDSVAAGLDPKESVVVKSTANLGAILGLLTIDGHTLTAGQRVLLVDQTDTTENGIYEAAVGAWSRAADSDGTPANEVTLGNFTFVGTGSVYAGTGWVLAATDATDGHASIVPDTDTQIWTQFSDASALTDGAGIDITGTVVSVDLTTNGGLSFSTTGSSGTLEAVTGDGIEVNGSGEIAVDLLANGGLSISGVELQVDPTIAGNGVTWTSGVIDIVGGTGINVSADEISVDGTGMAGAGLTWDSANGEFDVIGGTGITVLNDEVYVDGASLAGTGVTWNDTLGQFETDGGDITGVDAGAGLTGGGTTGDVTLDIGAGDGITVNADTVEVTAGTGINVDSSGVNVDGASLAGTGVTWNDTLGQFETDGGDITGVTAGAGLTGGGSTGYVTLDVNTNNGLSIVSDNVELGGTLDKPTTITQAGNTFSLLGGNLEMTGGAFTGIRSDDANGMRIDIGDGTGNDYISNNAYRNNIFMGASHSGLYRDTTGLFNQFAYFESSEDSGGSGGAAIMAVDRLPSGAARNFIRIREQSMTIQDSSSTQSGIEYAADYSADYTNRSLVDKEYVDNSIGASAGVTQVFAGAGLTAANTTGNVTLDIGAGNGMTVNADTIEVDYGSTANTAVQGDTSYTFIDGAGLTGSGLSGNLGAGITATFNVNVGNGININSDTVKLGGNITDNTTLTMATGSVLTLNDLRATATGIVYANDYSTSFVDRSLVDKAYVDSVAAGLDPKESVVVKSTANVASISGLLTIDGYTLTSGDRVLLTDQTDTTENGIYTADSATWSRATDSDGTPSNEVTLGNFTFVGTGSSWASTGWVLASSDAADPEASIVPGTDTQIWTQFSAAGVISAGSGLSQVGTQFNVNTDNGLSISGDNVILGGTLSQTTNIDGGGNPLTIDNLDTATLQAFDRVEIESGQDVVLIGNTDVTMRALQINIGTSTASAIIMGFTSSSLTDGSGNGYGLEYSADYSGTFITNSLISKKYVDDAIALVPVGDITGVTAGAGLTGGGSSGYVTLDVNTANGLSVISDNVELGGTLNKNTTINGAANAYNFNIQNPNIFNVGEANQVFLEATGTFSNTFSGVGLVTDGSGDGYGLQYTSDYSGTFITNSLITKLYVDNAVSAITGADIDEVVAGAGLTGGGTAGVVTLDVNTDNGLSVVNDDVVLGGDISIALTTITVSSANEFVISATNGGSITIGDYDTGAGLFIDDQAAIFGSPNTQFETANSDDSLLISLGGTATISDGHLGRGLQYAVDYSATFVDRSLVDKEYVDDAIALVPVGDITGVTAGAGLTGGGSSGYVTLDVNPGNGISTGSDQVSVVAGTGITVDSSGVNANADASLTATLAGLGLTAGVNTIQEALTALVGKTTKLVSEETLSYTTTTGDDSDTTYTLVGTPADDHEINVYVNGQLQRYGSPGTFDYYFTSGGTAGARAADEVQSGDSLVWNGVQAGFEIVNGTDLVSITFDQAV</sequence>
<evidence type="ECO:0000313" key="1">
    <source>
        <dbReference type="EMBL" id="CAG7580519.1"/>
    </source>
</evidence>